<gene>
    <name evidence="3" type="ORF">LKMONMHP_0940</name>
</gene>
<accession>A0ABQ4T6L7</accession>
<evidence type="ECO:0000256" key="1">
    <source>
        <dbReference type="SAM" id="MobiDB-lite"/>
    </source>
</evidence>
<comment type="caution">
    <text evidence="3">The sequence shown here is derived from an EMBL/GenBank/DDBJ whole genome shotgun (WGS) entry which is preliminary data.</text>
</comment>
<feature type="chain" id="PRO_5046417094" evidence="2">
    <location>
        <begin position="26"/>
        <end position="92"/>
    </location>
</feature>
<keyword evidence="4" id="KW-1185">Reference proteome</keyword>
<dbReference type="EMBL" id="BPQV01000002">
    <property type="protein sequence ID" value="GJE26094.1"/>
    <property type="molecule type" value="Genomic_DNA"/>
</dbReference>
<keyword evidence="2" id="KW-0732">Signal</keyword>
<evidence type="ECO:0000313" key="4">
    <source>
        <dbReference type="Proteomes" id="UP001055156"/>
    </source>
</evidence>
<proteinExistence type="predicted"/>
<organism evidence="3 4">
    <name type="scientific">Methylobacterium organophilum</name>
    <dbReference type="NCBI Taxonomy" id="410"/>
    <lineage>
        <taxon>Bacteria</taxon>
        <taxon>Pseudomonadati</taxon>
        <taxon>Pseudomonadota</taxon>
        <taxon>Alphaproteobacteria</taxon>
        <taxon>Hyphomicrobiales</taxon>
        <taxon>Methylobacteriaceae</taxon>
        <taxon>Methylobacterium</taxon>
    </lineage>
</organism>
<sequence>MRRTLLISGSLILGLAGFAPGMAQAQGYGEGSYAAPRYRPHPPRRLPPPDVRYRDPRGELQLRAAHVSTIQAYLPRPTDVPIYNAPPPRFPQ</sequence>
<dbReference type="RefSeq" id="WP_238310036.1">
    <property type="nucleotide sequence ID" value="NZ_BPQV01000002.1"/>
</dbReference>
<feature type="region of interest" description="Disordered" evidence="1">
    <location>
        <begin position="29"/>
        <end position="50"/>
    </location>
</feature>
<evidence type="ECO:0000256" key="2">
    <source>
        <dbReference type="SAM" id="SignalP"/>
    </source>
</evidence>
<reference evidence="3" key="2">
    <citation type="submission" date="2021-08" db="EMBL/GenBank/DDBJ databases">
        <authorList>
            <person name="Tani A."/>
            <person name="Ola A."/>
            <person name="Ogura Y."/>
            <person name="Katsura K."/>
            <person name="Hayashi T."/>
        </authorList>
    </citation>
    <scope>NUCLEOTIDE SEQUENCE</scope>
    <source>
        <strain evidence="3">NBRC 15689</strain>
    </source>
</reference>
<name>A0ABQ4T6L7_METOR</name>
<evidence type="ECO:0000313" key="3">
    <source>
        <dbReference type="EMBL" id="GJE26094.1"/>
    </source>
</evidence>
<reference evidence="3" key="1">
    <citation type="journal article" date="2021" name="Front. Microbiol.">
        <title>Comprehensive Comparative Genomics and Phenotyping of Methylobacterium Species.</title>
        <authorList>
            <person name="Alessa O."/>
            <person name="Ogura Y."/>
            <person name="Fujitani Y."/>
            <person name="Takami H."/>
            <person name="Hayashi T."/>
            <person name="Sahin N."/>
            <person name="Tani A."/>
        </authorList>
    </citation>
    <scope>NUCLEOTIDE SEQUENCE</scope>
    <source>
        <strain evidence="3">NBRC 15689</strain>
    </source>
</reference>
<protein>
    <submittedName>
        <fullName evidence="3">Uncharacterized protein</fullName>
    </submittedName>
</protein>
<feature type="signal peptide" evidence="2">
    <location>
        <begin position="1"/>
        <end position="25"/>
    </location>
</feature>
<dbReference type="Proteomes" id="UP001055156">
    <property type="component" value="Unassembled WGS sequence"/>
</dbReference>